<keyword evidence="4" id="KW-1185">Reference proteome</keyword>
<comment type="caution">
    <text evidence="3">The sequence shown here is derived from an EMBL/GenBank/DDBJ whole genome shotgun (WGS) entry which is preliminary data.</text>
</comment>
<organism evidence="3 4">
    <name type="scientific">Cymbomonas tetramitiformis</name>
    <dbReference type="NCBI Taxonomy" id="36881"/>
    <lineage>
        <taxon>Eukaryota</taxon>
        <taxon>Viridiplantae</taxon>
        <taxon>Chlorophyta</taxon>
        <taxon>Pyramimonadophyceae</taxon>
        <taxon>Pyramimonadales</taxon>
        <taxon>Pyramimonadaceae</taxon>
        <taxon>Cymbomonas</taxon>
    </lineage>
</organism>
<evidence type="ECO:0000313" key="4">
    <source>
        <dbReference type="Proteomes" id="UP001190700"/>
    </source>
</evidence>
<accession>A0AAE0CIB6</accession>
<reference evidence="3 4" key="1">
    <citation type="journal article" date="2015" name="Genome Biol. Evol.">
        <title>Comparative Genomics of a Bacterivorous Green Alga Reveals Evolutionary Causalities and Consequences of Phago-Mixotrophic Mode of Nutrition.</title>
        <authorList>
            <person name="Burns J.A."/>
            <person name="Paasch A."/>
            <person name="Narechania A."/>
            <person name="Kim E."/>
        </authorList>
    </citation>
    <scope>NUCLEOTIDE SEQUENCE [LARGE SCALE GENOMIC DNA]</scope>
    <source>
        <strain evidence="3 4">PLY_AMNH</strain>
    </source>
</reference>
<feature type="coiled-coil region" evidence="1">
    <location>
        <begin position="468"/>
        <end position="502"/>
    </location>
</feature>
<feature type="coiled-coil region" evidence="1">
    <location>
        <begin position="287"/>
        <end position="361"/>
    </location>
</feature>
<name>A0AAE0CIB6_9CHLO</name>
<gene>
    <name evidence="3" type="ORF">CYMTET_36103</name>
</gene>
<evidence type="ECO:0000256" key="2">
    <source>
        <dbReference type="SAM" id="MobiDB-lite"/>
    </source>
</evidence>
<evidence type="ECO:0000313" key="3">
    <source>
        <dbReference type="EMBL" id="KAK3254690.1"/>
    </source>
</evidence>
<feature type="non-terminal residue" evidence="3">
    <location>
        <position position="627"/>
    </location>
</feature>
<keyword evidence="1" id="KW-0175">Coiled coil</keyword>
<dbReference type="Proteomes" id="UP001190700">
    <property type="component" value="Unassembled WGS sequence"/>
</dbReference>
<dbReference type="EMBL" id="LGRX02023273">
    <property type="protein sequence ID" value="KAK3254690.1"/>
    <property type="molecule type" value="Genomic_DNA"/>
</dbReference>
<dbReference type="AlphaFoldDB" id="A0AAE0CIB6"/>
<feature type="coiled-coil region" evidence="1">
    <location>
        <begin position="106"/>
        <end position="180"/>
    </location>
</feature>
<proteinExistence type="predicted"/>
<evidence type="ECO:0000256" key="1">
    <source>
        <dbReference type="SAM" id="Coils"/>
    </source>
</evidence>
<feature type="region of interest" description="Disordered" evidence="2">
    <location>
        <begin position="513"/>
        <end position="532"/>
    </location>
</feature>
<feature type="compositionally biased region" description="Basic and acidic residues" evidence="2">
    <location>
        <begin position="515"/>
        <end position="532"/>
    </location>
</feature>
<protein>
    <submittedName>
        <fullName evidence="3">Uncharacterized protein</fullName>
    </submittedName>
</protein>
<sequence>MESLQGDLAVGVADNILALLRERQGGPRQPSEQEALRGLLEQEGRAMQLVSVETMTSPRVSGSMELSTEAGQVECASSGLAEQVTHAMDDAVARLMGITGQERKQLKESMAQVAKMEKELAAMRERLRAAQGQVELLEGQLAAARMVNLGLPETVADATMQQLEEEVERLRTDLSLANTLLMESLQGDLAVGVADNILALLRERQGGPRQPSEQEALRGLLEQEGRAMQLVSVETMTSPRVSGSMELSTEAGQVECASSGLAEQVTHAMDDAVARLMGITGQERKQLKESMAQVAKMEKELAAMRERLRAAQGQVELLEGQLAAARMVNLGLPETVADATMQQLEEEVERLRTDLSLANTLLMESLQGDLAVGVADNILALLRERQGGPRQPSEQEALRGLLEQEGRAMQLVSVETMTSPRVSGSMELSTEAGQVECASSGLAEQVTHAMDDAVARLMGITGQERKQLKESMAQVAKMEQELAAMRERLRAAQAEAEGLRAQLEVPQVVRAGSSEAERSRAVQGAVEERGSHDVEAGQMGEEVMGAQEGRIAGADVDEEGERVRAEVVSLDEEPGRRSAEAGAVMTATAGMAVGAGGLDRQEVVAEEGVELRAEVLSLREEVVRVRA</sequence>